<proteinExistence type="predicted"/>
<reference evidence="4 5" key="1">
    <citation type="submission" date="2021-06" db="EMBL/GenBank/DDBJ databases">
        <title>Halomicroarcula sp. a new haloarchaeum isolated from saline soil.</title>
        <authorList>
            <person name="Duran-Viseras A."/>
            <person name="Sanchez-Porro C."/>
            <person name="Ventosa A."/>
        </authorList>
    </citation>
    <scope>NUCLEOTIDE SEQUENCE [LARGE SCALE GENOMIC DNA]</scope>
    <source>
        <strain evidence="4 5">F27</strain>
    </source>
</reference>
<comment type="caution">
    <text evidence="4">The sequence shown here is derived from an EMBL/GenBank/DDBJ whole genome shotgun (WGS) entry which is preliminary data.</text>
</comment>
<dbReference type="Proteomes" id="UP001430455">
    <property type="component" value="Unassembled WGS sequence"/>
</dbReference>
<sequence>MSTNGRLDDDIDESREELLTQLELLVEENQQLRESYTRAKQTQYQRTALGLGAVGVLAVVGAILIPNTRDVLLALGAVGLFGSVLTYYITPEQFVSADVGRDVYTALAGNEAALVAELGLTDEQIYVPPGPAHDTVRLFIPHEQRGTLPDRDALDRIVITDESGARGLALDPTGEPLFQSFDAVRSGSLGETPTDLAQQLTDALVEQFELVGAVTTDIDPDGQRLTIGLNDSVYGPVDRFDHPVASLLAVGLATGLDEPISVEVTEGTDARSAYLVTCRWGQQAI</sequence>
<keyword evidence="1" id="KW-0175">Coiled coil</keyword>
<dbReference type="AlphaFoldDB" id="A0AAW4PJQ2"/>
<keyword evidence="2" id="KW-0472">Membrane</keyword>
<feature type="transmembrane region" description="Helical" evidence="2">
    <location>
        <begin position="48"/>
        <end position="65"/>
    </location>
</feature>
<keyword evidence="2" id="KW-1133">Transmembrane helix</keyword>
<evidence type="ECO:0000313" key="4">
    <source>
        <dbReference type="EMBL" id="MBX0297798.1"/>
    </source>
</evidence>
<keyword evidence="2" id="KW-0812">Transmembrane</keyword>
<protein>
    <recommendedName>
        <fullName evidence="3">DUF7982 domain-containing protein</fullName>
    </recommendedName>
</protein>
<dbReference type="Pfam" id="PF25939">
    <property type="entry name" value="DUF7982"/>
    <property type="match status" value="1"/>
</dbReference>
<evidence type="ECO:0000256" key="1">
    <source>
        <dbReference type="SAM" id="Coils"/>
    </source>
</evidence>
<evidence type="ECO:0000259" key="3">
    <source>
        <dbReference type="Pfam" id="PF25939"/>
    </source>
</evidence>
<dbReference type="RefSeq" id="WP_220582382.1">
    <property type="nucleotide sequence ID" value="NZ_RKLT01000028.1"/>
</dbReference>
<dbReference type="EMBL" id="RKLT01000028">
    <property type="protein sequence ID" value="MBX0297798.1"/>
    <property type="molecule type" value="Genomic_DNA"/>
</dbReference>
<keyword evidence="5" id="KW-1185">Reference proteome</keyword>
<evidence type="ECO:0000313" key="5">
    <source>
        <dbReference type="Proteomes" id="UP001430455"/>
    </source>
</evidence>
<feature type="transmembrane region" description="Helical" evidence="2">
    <location>
        <begin position="71"/>
        <end position="89"/>
    </location>
</feature>
<name>A0AAW4PJQ2_9EURY</name>
<dbReference type="InterPro" id="IPR058288">
    <property type="entry name" value="DUF7982"/>
</dbReference>
<gene>
    <name evidence="4" type="ORF">EGH23_23295</name>
</gene>
<accession>A0AAW4PJQ2</accession>
<organism evidence="4 5">
    <name type="scientific">Haloarcula nitratireducens</name>
    <dbReference type="NCBI Taxonomy" id="2487749"/>
    <lineage>
        <taxon>Archaea</taxon>
        <taxon>Methanobacteriati</taxon>
        <taxon>Methanobacteriota</taxon>
        <taxon>Stenosarchaea group</taxon>
        <taxon>Halobacteria</taxon>
        <taxon>Halobacteriales</taxon>
        <taxon>Haloarculaceae</taxon>
        <taxon>Haloarcula</taxon>
    </lineage>
</organism>
<evidence type="ECO:0000256" key="2">
    <source>
        <dbReference type="SAM" id="Phobius"/>
    </source>
</evidence>
<feature type="domain" description="DUF7982" evidence="3">
    <location>
        <begin position="16"/>
        <end position="280"/>
    </location>
</feature>
<feature type="coiled-coil region" evidence="1">
    <location>
        <begin position="15"/>
        <end position="42"/>
    </location>
</feature>